<reference evidence="1" key="2">
    <citation type="submission" date="2020-11" db="EMBL/GenBank/DDBJ databases">
        <authorList>
            <person name="McCartney M.A."/>
            <person name="Auch B."/>
            <person name="Kono T."/>
            <person name="Mallez S."/>
            <person name="Becker A."/>
            <person name="Gohl D.M."/>
            <person name="Silverstein K.A.T."/>
            <person name="Koren S."/>
            <person name="Bechman K.B."/>
            <person name="Herman A."/>
            <person name="Abrahante J.E."/>
            <person name="Garbe J."/>
        </authorList>
    </citation>
    <scope>NUCLEOTIDE SEQUENCE</scope>
    <source>
        <strain evidence="1">Duluth1</strain>
        <tissue evidence="1">Whole animal</tissue>
    </source>
</reference>
<dbReference type="Proteomes" id="UP000828390">
    <property type="component" value="Unassembled WGS sequence"/>
</dbReference>
<accession>A0A9D4E5A6</accession>
<dbReference type="AlphaFoldDB" id="A0A9D4E5A6"/>
<evidence type="ECO:0000313" key="1">
    <source>
        <dbReference type="EMBL" id="KAH3772215.1"/>
    </source>
</evidence>
<comment type="caution">
    <text evidence="1">The sequence shown here is derived from an EMBL/GenBank/DDBJ whole genome shotgun (WGS) entry which is preliminary data.</text>
</comment>
<keyword evidence="2" id="KW-1185">Reference proteome</keyword>
<evidence type="ECO:0000313" key="2">
    <source>
        <dbReference type="Proteomes" id="UP000828390"/>
    </source>
</evidence>
<sequence>MNVQGQTVLLNYTGSNGSFRIVLAEEIYVPARSEIIVKGSMSQPGIKRYQQGLVETSECFAKLCQGIVGRS</sequence>
<proteinExistence type="predicted"/>
<dbReference type="EMBL" id="JAIWYP010000009">
    <property type="protein sequence ID" value="KAH3772215.1"/>
    <property type="molecule type" value="Genomic_DNA"/>
</dbReference>
<name>A0A9D4E5A6_DREPO</name>
<reference evidence="1" key="1">
    <citation type="journal article" date="2019" name="bioRxiv">
        <title>The Genome of the Zebra Mussel, Dreissena polymorpha: A Resource for Invasive Species Research.</title>
        <authorList>
            <person name="McCartney M.A."/>
            <person name="Auch B."/>
            <person name="Kono T."/>
            <person name="Mallez S."/>
            <person name="Zhang Y."/>
            <person name="Obille A."/>
            <person name="Becker A."/>
            <person name="Abrahante J.E."/>
            <person name="Garbe J."/>
            <person name="Badalamenti J.P."/>
            <person name="Herman A."/>
            <person name="Mangelson H."/>
            <person name="Liachko I."/>
            <person name="Sullivan S."/>
            <person name="Sone E.D."/>
            <person name="Koren S."/>
            <person name="Silverstein K.A.T."/>
            <person name="Beckman K.B."/>
            <person name="Gohl D.M."/>
        </authorList>
    </citation>
    <scope>NUCLEOTIDE SEQUENCE</scope>
    <source>
        <strain evidence="1">Duluth1</strain>
        <tissue evidence="1">Whole animal</tissue>
    </source>
</reference>
<protein>
    <submittedName>
        <fullName evidence="1">Uncharacterized protein</fullName>
    </submittedName>
</protein>
<organism evidence="1 2">
    <name type="scientific">Dreissena polymorpha</name>
    <name type="common">Zebra mussel</name>
    <name type="synonym">Mytilus polymorpha</name>
    <dbReference type="NCBI Taxonomy" id="45954"/>
    <lineage>
        <taxon>Eukaryota</taxon>
        <taxon>Metazoa</taxon>
        <taxon>Spiralia</taxon>
        <taxon>Lophotrochozoa</taxon>
        <taxon>Mollusca</taxon>
        <taxon>Bivalvia</taxon>
        <taxon>Autobranchia</taxon>
        <taxon>Heteroconchia</taxon>
        <taxon>Euheterodonta</taxon>
        <taxon>Imparidentia</taxon>
        <taxon>Neoheterodontei</taxon>
        <taxon>Myida</taxon>
        <taxon>Dreissenoidea</taxon>
        <taxon>Dreissenidae</taxon>
        <taxon>Dreissena</taxon>
    </lineage>
</organism>
<gene>
    <name evidence="1" type="ORF">DPMN_173553</name>
</gene>